<dbReference type="InterPro" id="IPR036249">
    <property type="entry name" value="Thioredoxin-like_sf"/>
</dbReference>
<dbReference type="Pfam" id="PF00043">
    <property type="entry name" value="GST_C"/>
    <property type="match status" value="1"/>
</dbReference>
<protein>
    <submittedName>
        <fullName evidence="5">Glutathione s-transferase protein</fullName>
    </submittedName>
</protein>
<accession>A0ABF7REL2</accession>
<reference evidence="5" key="1">
    <citation type="submission" date="2014-11" db="EMBL/GenBank/DDBJ databases">
        <authorList>
            <person name="Genoscope - CEA"/>
        </authorList>
    </citation>
    <scope>NUCLEOTIDE SEQUENCE</scope>
    <source>
        <strain evidence="5">IPO1609</strain>
    </source>
</reference>
<feature type="region of interest" description="Disordered" evidence="2">
    <location>
        <begin position="1"/>
        <end position="27"/>
    </location>
</feature>
<dbReference type="PROSITE" id="PS50404">
    <property type="entry name" value="GST_NTER"/>
    <property type="match status" value="1"/>
</dbReference>
<reference evidence="5" key="2">
    <citation type="submission" date="2022-04" db="EMBL/GenBank/DDBJ databases">
        <title>Genomic draft of R. solanacearum strain IPO1609, a phylotype IIB1/biovar 2/race 3 strain isolated from potato in Europe.</title>
        <authorList>
            <person name="Boucher C."/>
            <person name="Carrere S."/>
            <person name="Dossat C."/>
            <person name="Elbaz M."/>
            <person name="Genin S."/>
            <person name="Gouzy J."/>
            <person name="Prior P."/>
            <person name="Segurens B."/>
            <person name="Wincker P."/>
        </authorList>
    </citation>
    <scope>NUCLEOTIDE SEQUENCE</scope>
    <source>
        <strain evidence="5">IPO1609</strain>
    </source>
</reference>
<dbReference type="Proteomes" id="UP000053470">
    <property type="component" value="Unassembled WGS sequence"/>
</dbReference>
<sequence length="240" mass="25881">MPKTGGLDYHAPRAAIPAGGSGGRAQLSNHSENTMKLYYFPGACSLSPHIVAREAGIDLQLVKVDLRAKRTEHGEDFHGINPKGAVPVLELDNGERLTEGPAIVQYLADLKPASGLAPANGTMARYRLQEWLGCINSELHKGYSPLFNPSTPETVRQERKDALCRHYALVEQHLATHPWLVGEHFTAADAYLFTVTNWAGHVDLDLSAFTALAAFQQRVAARPAVLAALEAEGLLAEAGA</sequence>
<dbReference type="CDD" id="cd03188">
    <property type="entry name" value="GST_C_Beta"/>
    <property type="match status" value="1"/>
</dbReference>
<dbReference type="PANTHER" id="PTHR44051:SF8">
    <property type="entry name" value="GLUTATHIONE S-TRANSFERASE GSTA"/>
    <property type="match status" value="1"/>
</dbReference>
<evidence type="ECO:0000313" key="5">
    <source>
        <dbReference type="EMBL" id="CEJ20012.1"/>
    </source>
</evidence>
<dbReference type="InterPro" id="IPR004045">
    <property type="entry name" value="Glutathione_S-Trfase_N"/>
</dbReference>
<dbReference type="AlphaFoldDB" id="A0ABF7REL2"/>
<evidence type="ECO:0000259" key="4">
    <source>
        <dbReference type="PROSITE" id="PS50405"/>
    </source>
</evidence>
<evidence type="ECO:0000256" key="2">
    <source>
        <dbReference type="SAM" id="MobiDB-lite"/>
    </source>
</evidence>
<name>A0ABF7REL2_RALSL</name>
<dbReference type="CDD" id="cd03057">
    <property type="entry name" value="GST_N_Beta"/>
    <property type="match status" value="1"/>
</dbReference>
<gene>
    <name evidence="5" type="primary">gstD</name>
    <name evidence="5" type="ORF">RSIPO_02177</name>
</gene>
<evidence type="ECO:0000256" key="1">
    <source>
        <dbReference type="RuleBase" id="RU003494"/>
    </source>
</evidence>
<keyword evidence="6" id="KW-1185">Reference proteome</keyword>
<dbReference type="SUPFAM" id="SSF52833">
    <property type="entry name" value="Thioredoxin-like"/>
    <property type="match status" value="1"/>
</dbReference>
<dbReference type="NCBIfam" id="NF007831">
    <property type="entry name" value="PRK10542.1"/>
    <property type="match status" value="1"/>
</dbReference>
<organism evidence="5 6">
    <name type="scientific">Ralstonia solanacearum IPO1609</name>
    <dbReference type="NCBI Taxonomy" id="564066"/>
    <lineage>
        <taxon>Bacteria</taxon>
        <taxon>Pseudomonadati</taxon>
        <taxon>Pseudomonadota</taxon>
        <taxon>Betaproteobacteria</taxon>
        <taxon>Burkholderiales</taxon>
        <taxon>Burkholderiaceae</taxon>
        <taxon>Ralstonia</taxon>
        <taxon>Ralstonia solanacearum species complex</taxon>
    </lineage>
</organism>
<dbReference type="PROSITE" id="PS50405">
    <property type="entry name" value="GST_CTER"/>
    <property type="match status" value="1"/>
</dbReference>
<dbReference type="SUPFAM" id="SSF47616">
    <property type="entry name" value="GST C-terminal domain-like"/>
    <property type="match status" value="1"/>
</dbReference>
<dbReference type="EMBL" id="LN651282">
    <property type="protein sequence ID" value="CEJ20012.1"/>
    <property type="molecule type" value="Genomic_DNA"/>
</dbReference>
<dbReference type="Gene3D" id="1.20.1050.10">
    <property type="match status" value="1"/>
</dbReference>
<feature type="domain" description="GST N-terminal" evidence="3">
    <location>
        <begin position="33"/>
        <end position="115"/>
    </location>
</feature>
<feature type="domain" description="GST C-terminal" evidence="4">
    <location>
        <begin position="121"/>
        <end position="240"/>
    </location>
</feature>
<evidence type="ECO:0000259" key="3">
    <source>
        <dbReference type="PROSITE" id="PS50404"/>
    </source>
</evidence>
<dbReference type="InterPro" id="IPR036282">
    <property type="entry name" value="Glutathione-S-Trfase_C_sf"/>
</dbReference>
<dbReference type="SFLD" id="SFLDS00019">
    <property type="entry name" value="Glutathione_Transferase_(cytos"/>
    <property type="match status" value="1"/>
</dbReference>
<comment type="similarity">
    <text evidence="1">Belongs to the GST superfamily.</text>
</comment>
<proteinExistence type="inferred from homology"/>
<dbReference type="SFLD" id="SFLDG01150">
    <property type="entry name" value="Main.1:_Beta-like"/>
    <property type="match status" value="1"/>
</dbReference>
<dbReference type="SFLD" id="SFLDG00358">
    <property type="entry name" value="Main_(cytGST)"/>
    <property type="match status" value="1"/>
</dbReference>
<dbReference type="InterPro" id="IPR004046">
    <property type="entry name" value="GST_C"/>
</dbReference>
<dbReference type="PANTHER" id="PTHR44051">
    <property type="entry name" value="GLUTATHIONE S-TRANSFERASE-RELATED"/>
    <property type="match status" value="1"/>
</dbReference>
<dbReference type="Gene3D" id="3.40.30.10">
    <property type="entry name" value="Glutaredoxin"/>
    <property type="match status" value="1"/>
</dbReference>
<evidence type="ECO:0000313" key="6">
    <source>
        <dbReference type="Proteomes" id="UP000053470"/>
    </source>
</evidence>
<dbReference type="InterPro" id="IPR040079">
    <property type="entry name" value="Glutathione_S-Trfase"/>
</dbReference>
<dbReference type="InterPro" id="IPR010987">
    <property type="entry name" value="Glutathione-S-Trfase_C-like"/>
</dbReference>
<dbReference type="Pfam" id="PF02798">
    <property type="entry name" value="GST_N"/>
    <property type="match status" value="1"/>
</dbReference>